<keyword evidence="3 6" id="KW-0256">Endoplasmic reticulum</keyword>
<evidence type="ECO:0000259" key="7">
    <source>
        <dbReference type="PROSITE" id="PS50845"/>
    </source>
</evidence>
<keyword evidence="4 6" id="KW-1133">Transmembrane helix</keyword>
<feature type="domain" description="Reticulon" evidence="7">
    <location>
        <begin position="4"/>
        <end position="225"/>
    </location>
</feature>
<feature type="transmembrane region" description="Helical" evidence="6">
    <location>
        <begin position="117"/>
        <end position="144"/>
    </location>
</feature>
<evidence type="ECO:0000256" key="6">
    <source>
        <dbReference type="RuleBase" id="RU363132"/>
    </source>
</evidence>
<evidence type="ECO:0000313" key="9">
    <source>
        <dbReference type="Proteomes" id="UP000191144"/>
    </source>
</evidence>
<evidence type="ECO:0000313" key="8">
    <source>
        <dbReference type="EMBL" id="SCU87029.1"/>
    </source>
</evidence>
<evidence type="ECO:0000256" key="4">
    <source>
        <dbReference type="ARBA" id="ARBA00022989"/>
    </source>
</evidence>
<dbReference type="InterPro" id="IPR003388">
    <property type="entry name" value="Reticulon"/>
</dbReference>
<proteinExistence type="predicted"/>
<evidence type="ECO:0000256" key="3">
    <source>
        <dbReference type="ARBA" id="ARBA00022824"/>
    </source>
</evidence>
<keyword evidence="9" id="KW-1185">Reference proteome</keyword>
<evidence type="ECO:0000256" key="5">
    <source>
        <dbReference type="ARBA" id="ARBA00023136"/>
    </source>
</evidence>
<sequence>MTSSCDLMYWRNPVETGKVFGGALVALLVLKKVNLITFVLRILYTTMFATASVEFLSKLFLGQGLVTRYGIQSCPNVVGFLKPRIDTALTQLPPAMAKFRTTLMAQSPKTTFKASGVLYVLCKLFSVMSLWTTLLVGTIAAFTLPVVYKTFQKEIDATVAQGVEAGKHHASALQSTVSEKASPYMKQLDEKMGPVSGFIKSRVPATRVGGSNVTAESSTAKLAAQVPFEEPAQATTSSADFPTVPSTHLGNGHIVTDETTGLAHEVHEAHEPIRQ</sequence>
<dbReference type="PROSITE" id="PS50845">
    <property type="entry name" value="RETICULON"/>
    <property type="match status" value="1"/>
</dbReference>
<dbReference type="Proteomes" id="UP000191144">
    <property type="component" value="Chromosome D"/>
</dbReference>
<evidence type="ECO:0000256" key="2">
    <source>
        <dbReference type="ARBA" id="ARBA00022692"/>
    </source>
</evidence>
<comment type="subcellular location">
    <subcellularLocation>
        <location evidence="1 6">Endoplasmic reticulum membrane</location>
        <topology evidence="1 6">Multi-pass membrane protein</topology>
    </subcellularLocation>
</comment>
<evidence type="ECO:0000256" key="1">
    <source>
        <dbReference type="ARBA" id="ARBA00004477"/>
    </source>
</evidence>
<feature type="transmembrane region" description="Helical" evidence="6">
    <location>
        <begin position="20"/>
        <end position="44"/>
    </location>
</feature>
<dbReference type="Pfam" id="PF02453">
    <property type="entry name" value="Reticulon"/>
    <property type="match status" value="1"/>
</dbReference>
<dbReference type="GO" id="GO:0005789">
    <property type="term" value="C:endoplasmic reticulum membrane"/>
    <property type="evidence" value="ECO:0007669"/>
    <property type="project" value="UniProtKB-SubCell"/>
</dbReference>
<keyword evidence="5 6" id="KW-0472">Membrane</keyword>
<dbReference type="InterPro" id="IPR045064">
    <property type="entry name" value="Reticulon-like"/>
</dbReference>
<organism evidence="8 9">
    <name type="scientific">Lachancea meyersii CBS 8951</name>
    <dbReference type="NCBI Taxonomy" id="1266667"/>
    <lineage>
        <taxon>Eukaryota</taxon>
        <taxon>Fungi</taxon>
        <taxon>Dikarya</taxon>
        <taxon>Ascomycota</taxon>
        <taxon>Saccharomycotina</taxon>
        <taxon>Saccharomycetes</taxon>
        <taxon>Saccharomycetales</taxon>
        <taxon>Saccharomycetaceae</taxon>
        <taxon>Lachancea</taxon>
    </lineage>
</organism>
<dbReference type="AlphaFoldDB" id="A0A1G4JAQ8"/>
<keyword evidence="2 6" id="KW-0812">Transmembrane</keyword>
<dbReference type="PANTHER" id="PTHR10994:SF193">
    <property type="entry name" value="RETICULON-LIKE PROTEIN"/>
    <property type="match status" value="1"/>
</dbReference>
<reference evidence="9" key="1">
    <citation type="submission" date="2016-03" db="EMBL/GenBank/DDBJ databases">
        <authorList>
            <person name="Devillers Hugo."/>
        </authorList>
    </citation>
    <scope>NUCLEOTIDE SEQUENCE [LARGE SCALE GENOMIC DNA]</scope>
</reference>
<dbReference type="EMBL" id="LT598482">
    <property type="protein sequence ID" value="SCU87029.1"/>
    <property type="molecule type" value="Genomic_DNA"/>
</dbReference>
<dbReference type="GO" id="GO:0009617">
    <property type="term" value="P:response to bacterium"/>
    <property type="evidence" value="ECO:0007669"/>
    <property type="project" value="InterPro"/>
</dbReference>
<gene>
    <name evidence="8" type="ORF">LAME_0D08482G</name>
</gene>
<dbReference type="OrthoDB" id="567788at2759"/>
<accession>A0A1G4JAQ8</accession>
<name>A0A1G4JAQ8_9SACH</name>
<protein>
    <recommendedName>
        <fullName evidence="6">Reticulon-like protein</fullName>
    </recommendedName>
</protein>
<dbReference type="PANTHER" id="PTHR10994">
    <property type="entry name" value="RETICULON"/>
    <property type="match status" value="1"/>
</dbReference>